<gene>
    <name evidence="1" type="ORF">AVEN_1908_1</name>
</gene>
<accession>A0A4Y2J2A1</accession>
<sequence>MASRTRYQYQTFGDLEIDDGSFLSGSWSSALVACIGAACPQNAHDTALADSHLSRETTDPFIGLLAIAASTCLDLHSSVAVFGLPNLLASATEPALLNLLISFATVSWII</sequence>
<evidence type="ECO:0000313" key="1">
    <source>
        <dbReference type="EMBL" id="GBM84303.1"/>
    </source>
</evidence>
<proteinExistence type="predicted"/>
<dbReference type="Proteomes" id="UP000499080">
    <property type="component" value="Unassembled WGS sequence"/>
</dbReference>
<name>A0A4Y2J2A1_ARAVE</name>
<comment type="caution">
    <text evidence="1">The sequence shown here is derived from an EMBL/GenBank/DDBJ whole genome shotgun (WGS) entry which is preliminary data.</text>
</comment>
<dbReference type="PROSITE" id="PS51257">
    <property type="entry name" value="PROKAR_LIPOPROTEIN"/>
    <property type="match status" value="1"/>
</dbReference>
<dbReference type="AlphaFoldDB" id="A0A4Y2J2A1"/>
<organism evidence="1 2">
    <name type="scientific">Araneus ventricosus</name>
    <name type="common">Orbweaver spider</name>
    <name type="synonym">Epeira ventricosa</name>
    <dbReference type="NCBI Taxonomy" id="182803"/>
    <lineage>
        <taxon>Eukaryota</taxon>
        <taxon>Metazoa</taxon>
        <taxon>Ecdysozoa</taxon>
        <taxon>Arthropoda</taxon>
        <taxon>Chelicerata</taxon>
        <taxon>Arachnida</taxon>
        <taxon>Araneae</taxon>
        <taxon>Araneomorphae</taxon>
        <taxon>Entelegynae</taxon>
        <taxon>Araneoidea</taxon>
        <taxon>Araneidae</taxon>
        <taxon>Araneus</taxon>
    </lineage>
</organism>
<keyword evidence="2" id="KW-1185">Reference proteome</keyword>
<evidence type="ECO:0000313" key="2">
    <source>
        <dbReference type="Proteomes" id="UP000499080"/>
    </source>
</evidence>
<reference evidence="1 2" key="1">
    <citation type="journal article" date="2019" name="Sci. Rep.">
        <title>Orb-weaving spider Araneus ventricosus genome elucidates the spidroin gene catalogue.</title>
        <authorList>
            <person name="Kono N."/>
            <person name="Nakamura H."/>
            <person name="Ohtoshi R."/>
            <person name="Moran D.A.P."/>
            <person name="Shinohara A."/>
            <person name="Yoshida Y."/>
            <person name="Fujiwara M."/>
            <person name="Mori M."/>
            <person name="Tomita M."/>
            <person name="Arakawa K."/>
        </authorList>
    </citation>
    <scope>NUCLEOTIDE SEQUENCE [LARGE SCALE GENOMIC DNA]</scope>
</reference>
<dbReference type="EMBL" id="BGPR01003148">
    <property type="protein sequence ID" value="GBM84303.1"/>
    <property type="molecule type" value="Genomic_DNA"/>
</dbReference>
<protein>
    <submittedName>
        <fullName evidence="1">Uncharacterized protein</fullName>
    </submittedName>
</protein>